<evidence type="ECO:0000313" key="1">
    <source>
        <dbReference type="EMBL" id="KAF5405902.1"/>
    </source>
</evidence>
<comment type="caution">
    <text evidence="1">The sequence shown here is derived from an EMBL/GenBank/DDBJ whole genome shotgun (WGS) entry which is preliminary data.</text>
</comment>
<evidence type="ECO:0000313" key="2">
    <source>
        <dbReference type="Proteomes" id="UP000748531"/>
    </source>
</evidence>
<protein>
    <submittedName>
        <fullName evidence="1">Uncharacterized protein</fullName>
    </submittedName>
</protein>
<sequence length="114" mass="12975">MVGHLVISQLGDFRRRIWFGTCSVDSTINQLANAAGANDSRRGPVYPRGKSFRVVLLQDSEIVDLRYDGGLRITVRQRWRCKTTNSSCLDKLSKATLNNRVLWTQHNVYHVDSP</sequence>
<dbReference type="EMBL" id="LUCH01000169">
    <property type="protein sequence ID" value="KAF5405902.1"/>
    <property type="molecule type" value="Genomic_DNA"/>
</dbReference>
<keyword evidence="2" id="KW-1185">Reference proteome</keyword>
<dbReference type="AlphaFoldDB" id="A0A8J4SUL2"/>
<reference evidence="1" key="1">
    <citation type="submission" date="2019-05" db="EMBL/GenBank/DDBJ databases">
        <title>Annotation for the trematode Paragonimus heterotremus.</title>
        <authorList>
            <person name="Choi Y.-J."/>
        </authorList>
    </citation>
    <scope>NUCLEOTIDE SEQUENCE</scope>
    <source>
        <strain evidence="1">LC</strain>
    </source>
</reference>
<name>A0A8J4SUL2_9TREM</name>
<proteinExistence type="predicted"/>
<dbReference type="Proteomes" id="UP000748531">
    <property type="component" value="Unassembled WGS sequence"/>
</dbReference>
<organism evidence="1 2">
    <name type="scientific">Paragonimus heterotremus</name>
    <dbReference type="NCBI Taxonomy" id="100268"/>
    <lineage>
        <taxon>Eukaryota</taxon>
        <taxon>Metazoa</taxon>
        <taxon>Spiralia</taxon>
        <taxon>Lophotrochozoa</taxon>
        <taxon>Platyhelminthes</taxon>
        <taxon>Trematoda</taxon>
        <taxon>Digenea</taxon>
        <taxon>Plagiorchiida</taxon>
        <taxon>Troglotremata</taxon>
        <taxon>Troglotrematidae</taxon>
        <taxon>Paragonimus</taxon>
    </lineage>
</organism>
<gene>
    <name evidence="1" type="ORF">PHET_00552</name>
</gene>
<accession>A0A8J4SUL2</accession>
<dbReference type="OrthoDB" id="10503928at2759"/>